<evidence type="ECO:0000256" key="5">
    <source>
        <dbReference type="PROSITE-ProRule" id="PRU01355"/>
    </source>
</evidence>
<dbReference type="InterPro" id="IPR001548">
    <property type="entry name" value="Peptidase_M2"/>
</dbReference>
<dbReference type="SUPFAM" id="SSF55486">
    <property type="entry name" value="Metalloproteases ('zincins'), catalytic domain"/>
    <property type="match status" value="1"/>
</dbReference>
<evidence type="ECO:0000256" key="4">
    <source>
        <dbReference type="ARBA" id="ARBA00023180"/>
    </source>
</evidence>
<keyword evidence="2" id="KW-0732">Signal</keyword>
<reference evidence="7 8" key="1">
    <citation type="submission" date="2024-08" db="EMBL/GenBank/DDBJ databases">
        <authorList>
            <person name="Cucini C."/>
            <person name="Frati F."/>
        </authorList>
    </citation>
    <scope>NUCLEOTIDE SEQUENCE [LARGE SCALE GENOMIC DNA]</scope>
</reference>
<accession>A0ABP1QRH3</accession>
<evidence type="ECO:0000256" key="1">
    <source>
        <dbReference type="ARBA" id="ARBA00008139"/>
    </source>
</evidence>
<keyword evidence="8" id="KW-1185">Reference proteome</keyword>
<comment type="caution">
    <text evidence="5">Lacks conserved residue(s) required for the propagation of feature annotation.</text>
</comment>
<evidence type="ECO:0000256" key="2">
    <source>
        <dbReference type="ARBA" id="ARBA00022729"/>
    </source>
</evidence>
<dbReference type="Proteomes" id="UP001642540">
    <property type="component" value="Unassembled WGS sequence"/>
</dbReference>
<evidence type="ECO:0000256" key="3">
    <source>
        <dbReference type="ARBA" id="ARBA00023157"/>
    </source>
</evidence>
<protein>
    <submittedName>
        <fullName evidence="7">Uncharacterized protein</fullName>
    </submittedName>
</protein>
<keyword evidence="3" id="KW-1015">Disulfide bond</keyword>
<proteinExistence type="inferred from homology"/>
<comment type="similarity">
    <text evidence="1 5">Belongs to the peptidase M2 family.</text>
</comment>
<evidence type="ECO:0000256" key="6">
    <source>
        <dbReference type="SAM" id="MobiDB-lite"/>
    </source>
</evidence>
<feature type="compositionally biased region" description="Polar residues" evidence="6">
    <location>
        <begin position="30"/>
        <end position="39"/>
    </location>
</feature>
<feature type="region of interest" description="Disordered" evidence="6">
    <location>
        <begin position="1"/>
        <end position="51"/>
    </location>
</feature>
<gene>
    <name evidence="7" type="ORF">ODALV1_LOCUS12264</name>
</gene>
<comment type="caution">
    <text evidence="7">The sequence shown here is derived from an EMBL/GenBank/DDBJ whole genome shotgun (WGS) entry which is preliminary data.</text>
</comment>
<sequence length="311" mass="34302">MASQRRGRRPAAQDGEDDIGAARNLLHSPARNNPQNVGAHQSPPAANIGEVFPPAANVGEVLPPVVPPLREHAEPRGPNNEIQQVIELQQNALGLLNANNAYLLQAIQAMQNNGDAIINGIQNLQNAFNGRRQQQPQPGPAPVANMGANANYAIPPNRHANNLVLICFRELAVQTDSVIALPQVTSYIRQNQKLQSKQKPEPPTPGDFVAKSGEEDILEEDWCHARNNHYIYGSKEAGKQFADLLRIGFSAPRQDALEIVTGVRDLNAEPILDYCKPLYEWLVKEYAKYNETVGWQNLHPDGHYSFCGKKD</sequence>
<dbReference type="EMBL" id="CAXLJM020000036">
    <property type="protein sequence ID" value="CAL8106037.1"/>
    <property type="molecule type" value="Genomic_DNA"/>
</dbReference>
<dbReference type="PANTHER" id="PTHR10514">
    <property type="entry name" value="ANGIOTENSIN-CONVERTING ENZYME"/>
    <property type="match status" value="1"/>
</dbReference>
<evidence type="ECO:0000313" key="8">
    <source>
        <dbReference type="Proteomes" id="UP001642540"/>
    </source>
</evidence>
<dbReference type="Pfam" id="PF01401">
    <property type="entry name" value="Peptidase_M2"/>
    <property type="match status" value="1"/>
</dbReference>
<name>A0ABP1QRH3_9HEXA</name>
<dbReference type="PANTHER" id="PTHR10514:SF27">
    <property type="entry name" value="ANGIOTENSIN-CONVERTING ENZYME"/>
    <property type="match status" value="1"/>
</dbReference>
<dbReference type="PROSITE" id="PS52011">
    <property type="entry name" value="PEPTIDASE_M2"/>
    <property type="match status" value="1"/>
</dbReference>
<organism evidence="7 8">
    <name type="scientific">Orchesella dallaii</name>
    <dbReference type="NCBI Taxonomy" id="48710"/>
    <lineage>
        <taxon>Eukaryota</taxon>
        <taxon>Metazoa</taxon>
        <taxon>Ecdysozoa</taxon>
        <taxon>Arthropoda</taxon>
        <taxon>Hexapoda</taxon>
        <taxon>Collembola</taxon>
        <taxon>Entomobryomorpha</taxon>
        <taxon>Entomobryoidea</taxon>
        <taxon>Orchesellidae</taxon>
        <taxon>Orchesellinae</taxon>
        <taxon>Orchesella</taxon>
    </lineage>
</organism>
<keyword evidence="4" id="KW-0325">Glycoprotein</keyword>
<evidence type="ECO:0000313" key="7">
    <source>
        <dbReference type="EMBL" id="CAL8106037.1"/>
    </source>
</evidence>